<sequence>MEGVERRYDGDGGAVWLAAKCDVATILLSFLITNLYADLVPEPFIVTLQFLVSASCSVGEAIEQIRIHKFLEKTKTRTAAKAAKSEEKVSHDVITEQEGLHKKVTNLMKKGKLQVVGHIVFHLV</sequence>
<name>A0ACB9AEW3_CICIN</name>
<reference evidence="2" key="1">
    <citation type="journal article" date="2022" name="Mol. Ecol. Resour.">
        <title>The genomes of chicory, endive, great burdock and yacon provide insights into Asteraceae palaeo-polyploidization history and plant inulin production.</title>
        <authorList>
            <person name="Fan W."/>
            <person name="Wang S."/>
            <person name="Wang H."/>
            <person name="Wang A."/>
            <person name="Jiang F."/>
            <person name="Liu H."/>
            <person name="Zhao H."/>
            <person name="Xu D."/>
            <person name="Zhang Y."/>
        </authorList>
    </citation>
    <scope>NUCLEOTIDE SEQUENCE [LARGE SCALE GENOMIC DNA]</scope>
    <source>
        <strain evidence="2">cv. Punajuju</strain>
    </source>
</reference>
<evidence type="ECO:0000313" key="2">
    <source>
        <dbReference type="Proteomes" id="UP001055811"/>
    </source>
</evidence>
<comment type="caution">
    <text evidence="1">The sequence shown here is derived from an EMBL/GenBank/DDBJ whole genome shotgun (WGS) entry which is preliminary data.</text>
</comment>
<proteinExistence type="predicted"/>
<organism evidence="1 2">
    <name type="scientific">Cichorium intybus</name>
    <name type="common">Chicory</name>
    <dbReference type="NCBI Taxonomy" id="13427"/>
    <lineage>
        <taxon>Eukaryota</taxon>
        <taxon>Viridiplantae</taxon>
        <taxon>Streptophyta</taxon>
        <taxon>Embryophyta</taxon>
        <taxon>Tracheophyta</taxon>
        <taxon>Spermatophyta</taxon>
        <taxon>Magnoliopsida</taxon>
        <taxon>eudicotyledons</taxon>
        <taxon>Gunneridae</taxon>
        <taxon>Pentapetalae</taxon>
        <taxon>asterids</taxon>
        <taxon>campanulids</taxon>
        <taxon>Asterales</taxon>
        <taxon>Asteraceae</taxon>
        <taxon>Cichorioideae</taxon>
        <taxon>Cichorieae</taxon>
        <taxon>Cichoriinae</taxon>
        <taxon>Cichorium</taxon>
    </lineage>
</organism>
<evidence type="ECO:0000313" key="1">
    <source>
        <dbReference type="EMBL" id="KAI3708180.1"/>
    </source>
</evidence>
<accession>A0ACB9AEW3</accession>
<gene>
    <name evidence="1" type="ORF">L2E82_37305</name>
</gene>
<keyword evidence="2" id="KW-1185">Reference proteome</keyword>
<protein>
    <submittedName>
        <fullName evidence="1">Uncharacterized protein</fullName>
    </submittedName>
</protein>
<dbReference type="Proteomes" id="UP001055811">
    <property type="component" value="Linkage Group LG07"/>
</dbReference>
<reference evidence="1 2" key="2">
    <citation type="journal article" date="2022" name="Mol. Ecol. Resour.">
        <title>The genomes of chicory, endive, great burdock and yacon provide insights into Asteraceae paleo-polyploidization history and plant inulin production.</title>
        <authorList>
            <person name="Fan W."/>
            <person name="Wang S."/>
            <person name="Wang H."/>
            <person name="Wang A."/>
            <person name="Jiang F."/>
            <person name="Liu H."/>
            <person name="Zhao H."/>
            <person name="Xu D."/>
            <person name="Zhang Y."/>
        </authorList>
    </citation>
    <scope>NUCLEOTIDE SEQUENCE [LARGE SCALE GENOMIC DNA]</scope>
    <source>
        <strain evidence="2">cv. Punajuju</strain>
        <tissue evidence="1">Leaves</tissue>
    </source>
</reference>
<dbReference type="EMBL" id="CM042015">
    <property type="protein sequence ID" value="KAI3708180.1"/>
    <property type="molecule type" value="Genomic_DNA"/>
</dbReference>